<proteinExistence type="predicted"/>
<dbReference type="Pfam" id="PF13986">
    <property type="entry name" value="DUF4224"/>
    <property type="match status" value="1"/>
</dbReference>
<feature type="domain" description="DUF4224" evidence="1">
    <location>
        <begin position="4"/>
        <end position="47"/>
    </location>
</feature>
<keyword evidence="3" id="KW-1185">Reference proteome</keyword>
<dbReference type="EMBL" id="CABPRV010000021">
    <property type="protein sequence ID" value="VVE56415.1"/>
    <property type="molecule type" value="Genomic_DNA"/>
</dbReference>
<comment type="caution">
    <text evidence="2">The sequence shown here is derived from an EMBL/GenBank/DDBJ whole genome shotgun (WGS) entry which is preliminary data.</text>
</comment>
<name>A0ABY6WDT2_9BURK</name>
<reference evidence="2 3" key="1">
    <citation type="submission" date="2019-08" db="EMBL/GenBank/DDBJ databases">
        <authorList>
            <person name="Peeters C."/>
        </authorList>
    </citation>
    <scope>NUCLEOTIDE SEQUENCE [LARGE SCALE GENOMIC DNA]</scope>
    <source>
        <strain evidence="2 3">LMG 20602</strain>
    </source>
</reference>
<organism evidence="2 3">
    <name type="scientific">Pandoraea capi</name>
    <dbReference type="NCBI Taxonomy" id="2508286"/>
    <lineage>
        <taxon>Bacteria</taxon>
        <taxon>Pseudomonadati</taxon>
        <taxon>Pseudomonadota</taxon>
        <taxon>Betaproteobacteria</taxon>
        <taxon>Burkholderiales</taxon>
        <taxon>Burkholderiaceae</taxon>
        <taxon>Pandoraea</taxon>
    </lineage>
</organism>
<evidence type="ECO:0000313" key="3">
    <source>
        <dbReference type="Proteomes" id="UP000366065"/>
    </source>
</evidence>
<gene>
    <name evidence="2" type="ORF">PCA20602_05100</name>
</gene>
<accession>A0ABY6WDT2</accession>
<sequence>METFLTREEVQYLTGRQIKTKQAEALRRMGIPFFLNAGGRPIVARVAIEGRGGDLVVGKPRWAPRVLEDGHGA</sequence>
<protein>
    <recommendedName>
        <fullName evidence="1">DUF4224 domain-containing protein</fullName>
    </recommendedName>
</protein>
<dbReference type="InterPro" id="IPR025319">
    <property type="entry name" value="DUF4224"/>
</dbReference>
<evidence type="ECO:0000259" key="1">
    <source>
        <dbReference type="Pfam" id="PF13986"/>
    </source>
</evidence>
<dbReference type="Proteomes" id="UP000366065">
    <property type="component" value="Unassembled WGS sequence"/>
</dbReference>
<dbReference type="RefSeq" id="WP_150723556.1">
    <property type="nucleotide sequence ID" value="NZ_CABPRV010000021.1"/>
</dbReference>
<evidence type="ECO:0000313" key="2">
    <source>
        <dbReference type="EMBL" id="VVE56415.1"/>
    </source>
</evidence>